<organism evidence="7 8">
    <name type="scientific">Bradyrhizobium betae</name>
    <dbReference type="NCBI Taxonomy" id="244734"/>
    <lineage>
        <taxon>Bacteria</taxon>
        <taxon>Pseudomonadati</taxon>
        <taxon>Pseudomonadota</taxon>
        <taxon>Alphaproteobacteria</taxon>
        <taxon>Hyphomicrobiales</taxon>
        <taxon>Nitrobacteraceae</taxon>
        <taxon>Bradyrhizobium</taxon>
    </lineage>
</organism>
<accession>A0A4Q1UI39</accession>
<dbReference type="InterPro" id="IPR028081">
    <property type="entry name" value="Leu-bd"/>
</dbReference>
<keyword evidence="2" id="KW-0813">Transport</keyword>
<evidence type="ECO:0000313" key="7">
    <source>
        <dbReference type="EMBL" id="RXT33329.1"/>
    </source>
</evidence>
<dbReference type="GO" id="GO:0006865">
    <property type="term" value="P:amino acid transport"/>
    <property type="evidence" value="ECO:0007669"/>
    <property type="project" value="UniProtKB-KW"/>
</dbReference>
<evidence type="ECO:0000256" key="1">
    <source>
        <dbReference type="ARBA" id="ARBA00010062"/>
    </source>
</evidence>
<protein>
    <recommendedName>
        <fullName evidence="6">Leucine-binding protein domain-containing protein</fullName>
    </recommendedName>
</protein>
<evidence type="ECO:0000256" key="5">
    <source>
        <dbReference type="SAM" id="SignalP"/>
    </source>
</evidence>
<gene>
    <name evidence="7" type="ORF">B5V03_40425</name>
</gene>
<dbReference type="AlphaFoldDB" id="A0A4Q1UI39"/>
<evidence type="ECO:0000256" key="3">
    <source>
        <dbReference type="ARBA" id="ARBA00022729"/>
    </source>
</evidence>
<dbReference type="EMBL" id="MZXW01000057">
    <property type="protein sequence ID" value="RXT33329.1"/>
    <property type="molecule type" value="Genomic_DNA"/>
</dbReference>
<evidence type="ECO:0000256" key="2">
    <source>
        <dbReference type="ARBA" id="ARBA00022448"/>
    </source>
</evidence>
<evidence type="ECO:0000256" key="4">
    <source>
        <dbReference type="ARBA" id="ARBA00022970"/>
    </source>
</evidence>
<keyword evidence="4" id="KW-0029">Amino-acid transport</keyword>
<dbReference type="PRINTS" id="PR00337">
    <property type="entry name" value="LEUILEVALBP"/>
</dbReference>
<evidence type="ECO:0000313" key="8">
    <source>
        <dbReference type="Proteomes" id="UP000290819"/>
    </source>
</evidence>
<dbReference type="OrthoDB" id="8043158at2"/>
<dbReference type="PANTHER" id="PTHR30483:SF6">
    <property type="entry name" value="PERIPLASMIC BINDING PROTEIN OF ABC TRANSPORTER FOR NATURAL AMINO ACIDS"/>
    <property type="match status" value="1"/>
</dbReference>
<feature type="domain" description="Leucine-binding protein" evidence="6">
    <location>
        <begin position="35"/>
        <end position="382"/>
    </location>
</feature>
<reference evidence="7 8" key="1">
    <citation type="submission" date="2017-03" db="EMBL/GenBank/DDBJ databases">
        <authorList>
            <person name="Safronova V.I."/>
            <person name="Sazanova A.L."/>
            <person name="Chirak E.R."/>
        </authorList>
    </citation>
    <scope>NUCLEOTIDE SEQUENCE [LARGE SCALE GENOMIC DNA]</scope>
    <source>
        <strain evidence="7 8">Opo-243</strain>
    </source>
</reference>
<dbReference type="InterPro" id="IPR051010">
    <property type="entry name" value="BCAA_transport"/>
</dbReference>
<dbReference type="InterPro" id="IPR000709">
    <property type="entry name" value="Leu_Ile_Val-bd"/>
</dbReference>
<feature type="chain" id="PRO_5020939478" description="Leucine-binding protein domain-containing protein" evidence="5">
    <location>
        <begin position="31"/>
        <end position="399"/>
    </location>
</feature>
<evidence type="ECO:0000259" key="6">
    <source>
        <dbReference type="Pfam" id="PF13458"/>
    </source>
</evidence>
<dbReference type="RefSeq" id="WP_129276066.1">
    <property type="nucleotide sequence ID" value="NZ_MZXW01000057.1"/>
</dbReference>
<keyword evidence="8" id="KW-1185">Reference proteome</keyword>
<keyword evidence="3 5" id="KW-0732">Signal</keyword>
<dbReference type="PANTHER" id="PTHR30483">
    <property type="entry name" value="LEUCINE-SPECIFIC-BINDING PROTEIN"/>
    <property type="match status" value="1"/>
</dbReference>
<comment type="similarity">
    <text evidence="1">Belongs to the leucine-binding protein family.</text>
</comment>
<dbReference type="InterPro" id="IPR006311">
    <property type="entry name" value="TAT_signal"/>
</dbReference>
<sequence>MTTQRNLDRRLFLGSAAALGASALLRPAFAADDTFNVGWVRPTTGRLASSYAPLYIGGLIAIDEINASGGVMGRKIVRQEEDDEASPAREPAVVKKLQEAGVRYICGPTGSSQSLAALAVTTPAKTITTMYAIASEAGDGTRYPWHYQCTFNSDLQAEMASRYLVETLKLKKIGILQENTAYGEQVVAACHTILKKLGVSPVGVEVFPITAPDLNGYVGNLRKAGADGVLYWTGSTPITAKGFNSMHSQKYYPAIAGHSALFADSLLDLVPAEALQNAAGTYYKTLTWSDKDEIGTRQMDFAKKANAFPETKETGVNVAASPFYDFLHMVRAAIEQEKSFDPEKVKRAMDATKDYKGLLGNLNFTPTNHAAISIEDMTMATLLSGRDPKAMAVFRKRAI</sequence>
<comment type="caution">
    <text evidence="7">The sequence shown here is derived from an EMBL/GenBank/DDBJ whole genome shotgun (WGS) entry which is preliminary data.</text>
</comment>
<dbReference type="Gene3D" id="3.40.50.2300">
    <property type="match status" value="2"/>
</dbReference>
<dbReference type="SUPFAM" id="SSF53822">
    <property type="entry name" value="Periplasmic binding protein-like I"/>
    <property type="match status" value="1"/>
</dbReference>
<dbReference type="Proteomes" id="UP000290819">
    <property type="component" value="Unassembled WGS sequence"/>
</dbReference>
<name>A0A4Q1UI39_9BRAD</name>
<feature type="signal peptide" evidence="5">
    <location>
        <begin position="1"/>
        <end position="30"/>
    </location>
</feature>
<dbReference type="InterPro" id="IPR028082">
    <property type="entry name" value="Peripla_BP_I"/>
</dbReference>
<dbReference type="Pfam" id="PF13458">
    <property type="entry name" value="Peripla_BP_6"/>
    <property type="match status" value="1"/>
</dbReference>
<dbReference type="PROSITE" id="PS51318">
    <property type="entry name" value="TAT"/>
    <property type="match status" value="1"/>
</dbReference>
<proteinExistence type="inferred from homology"/>